<dbReference type="Proteomes" id="UP000593737">
    <property type="component" value="Chromosome"/>
</dbReference>
<proteinExistence type="predicted"/>
<gene>
    <name evidence="1" type="ORF">Nkreftii_002484</name>
</gene>
<dbReference type="AlphaFoldDB" id="A0A7S8J068"/>
<organism evidence="1 2">
    <name type="scientific">Candidatus Nitrospira kreftii</name>
    <dbReference type="NCBI Taxonomy" id="2652173"/>
    <lineage>
        <taxon>Bacteria</taxon>
        <taxon>Pseudomonadati</taxon>
        <taxon>Nitrospirota</taxon>
        <taxon>Nitrospiria</taxon>
        <taxon>Nitrospirales</taxon>
        <taxon>Nitrospiraceae</taxon>
        <taxon>Nitrospira</taxon>
    </lineage>
</organism>
<protein>
    <submittedName>
        <fullName evidence="1">Uncharacterized protein</fullName>
    </submittedName>
</protein>
<evidence type="ECO:0000313" key="1">
    <source>
        <dbReference type="EMBL" id="QPD04710.1"/>
    </source>
</evidence>
<name>A0A7S8J068_9BACT</name>
<sequence>MSYKTVEWEHTLLLSSSQRYGFQMVFGYKDGMMQATRSIHQDRGGCRCSA</sequence>
<dbReference type="KEGG" id="nkf:Nkreftii_002484"/>
<dbReference type="EMBL" id="CP047423">
    <property type="protein sequence ID" value="QPD04710.1"/>
    <property type="molecule type" value="Genomic_DNA"/>
</dbReference>
<accession>A0A7S8J068</accession>
<evidence type="ECO:0000313" key="2">
    <source>
        <dbReference type="Proteomes" id="UP000593737"/>
    </source>
</evidence>
<reference evidence="1 2" key="1">
    <citation type="journal article" date="2020" name="ISME J.">
        <title>Enrichment and physiological characterization of a novel comammox Nitrospira indicates ammonium inhibition of complete nitrification.</title>
        <authorList>
            <person name="Sakoula D."/>
            <person name="Koch H."/>
            <person name="Frank J."/>
            <person name="Jetten M.S.M."/>
            <person name="van Kessel M.A.H.J."/>
            <person name="Lucker S."/>
        </authorList>
    </citation>
    <scope>NUCLEOTIDE SEQUENCE [LARGE SCALE GENOMIC DNA]</scope>
    <source>
        <strain evidence="1">Comreactor17</strain>
    </source>
</reference>